<dbReference type="SUPFAM" id="SSF52833">
    <property type="entry name" value="Thioredoxin-like"/>
    <property type="match status" value="2"/>
</dbReference>
<evidence type="ECO:0000256" key="6">
    <source>
        <dbReference type="ARBA" id="ARBA00023157"/>
    </source>
</evidence>
<keyword evidence="13" id="KW-1185">Reference proteome</keyword>
<accession>A0A6A6UQZ0</accession>
<dbReference type="PANTHER" id="PTHR45672">
    <property type="entry name" value="PROTEIN DISULFIDE-ISOMERASE C17H9.14C-RELATED"/>
    <property type="match status" value="1"/>
</dbReference>
<organism evidence="12 13">
    <name type="scientific">Microthyrium microscopicum</name>
    <dbReference type="NCBI Taxonomy" id="703497"/>
    <lineage>
        <taxon>Eukaryota</taxon>
        <taxon>Fungi</taxon>
        <taxon>Dikarya</taxon>
        <taxon>Ascomycota</taxon>
        <taxon>Pezizomycotina</taxon>
        <taxon>Dothideomycetes</taxon>
        <taxon>Dothideomycetes incertae sedis</taxon>
        <taxon>Microthyriales</taxon>
        <taxon>Microthyriaceae</taxon>
        <taxon>Microthyrium</taxon>
    </lineage>
</organism>
<dbReference type="Pfam" id="PF00085">
    <property type="entry name" value="Thioredoxin"/>
    <property type="match status" value="2"/>
</dbReference>
<dbReference type="GO" id="GO:0003756">
    <property type="term" value="F:protein disulfide isomerase activity"/>
    <property type="evidence" value="ECO:0007669"/>
    <property type="project" value="UniProtKB-EC"/>
</dbReference>
<dbReference type="OrthoDB" id="10264505at2759"/>
<dbReference type="InterPro" id="IPR005788">
    <property type="entry name" value="PDI_thioredoxin-like_dom"/>
</dbReference>
<protein>
    <recommendedName>
        <fullName evidence="3">protein disulfide-isomerase</fullName>
        <ecNumber evidence="3">5.3.4.1</ecNumber>
    </recommendedName>
</protein>
<evidence type="ECO:0000256" key="2">
    <source>
        <dbReference type="ARBA" id="ARBA00006347"/>
    </source>
</evidence>
<dbReference type="FunFam" id="3.40.30.10:FF:000107">
    <property type="entry name" value="Protein disulfide-isomerase 5-2"/>
    <property type="match status" value="1"/>
</dbReference>
<dbReference type="InterPro" id="IPR011679">
    <property type="entry name" value="ERp29_C"/>
</dbReference>
<proteinExistence type="inferred from homology"/>
<name>A0A6A6UQZ0_9PEZI</name>
<evidence type="ECO:0000259" key="11">
    <source>
        <dbReference type="PROSITE" id="PS51352"/>
    </source>
</evidence>
<dbReference type="Gene3D" id="1.20.1150.12">
    <property type="entry name" value="Endoplasmic reticulum resident protein 29, C-terminal domain"/>
    <property type="match status" value="1"/>
</dbReference>
<feature type="domain" description="Thioredoxin" evidence="11">
    <location>
        <begin position="128"/>
        <end position="247"/>
    </location>
</feature>
<dbReference type="InterPro" id="IPR036356">
    <property type="entry name" value="ERp29_C_sf"/>
</dbReference>
<dbReference type="NCBIfam" id="TIGR01126">
    <property type="entry name" value="pdi_dom"/>
    <property type="match status" value="2"/>
</dbReference>
<dbReference type="PROSITE" id="PS00194">
    <property type="entry name" value="THIOREDOXIN_1"/>
    <property type="match status" value="2"/>
</dbReference>
<dbReference type="PANTHER" id="PTHR45672:SF11">
    <property type="entry name" value="PROTEIN DISULFIDE-ISOMERASE C17H9.14C"/>
    <property type="match status" value="1"/>
</dbReference>
<keyword evidence="7 12" id="KW-0413">Isomerase</keyword>
<evidence type="ECO:0000256" key="1">
    <source>
        <dbReference type="ARBA" id="ARBA00001182"/>
    </source>
</evidence>
<feature type="domain" description="Thioredoxin" evidence="11">
    <location>
        <begin position="12"/>
        <end position="127"/>
    </location>
</feature>
<dbReference type="InterPro" id="IPR051063">
    <property type="entry name" value="PDI"/>
</dbReference>
<dbReference type="InterPro" id="IPR036249">
    <property type="entry name" value="Thioredoxin-like_sf"/>
</dbReference>
<evidence type="ECO:0000256" key="5">
    <source>
        <dbReference type="ARBA" id="ARBA00022737"/>
    </source>
</evidence>
<dbReference type="Gene3D" id="3.40.30.10">
    <property type="entry name" value="Glutaredoxin"/>
    <property type="match status" value="2"/>
</dbReference>
<reference evidence="12" key="1">
    <citation type="journal article" date="2020" name="Stud. Mycol.">
        <title>101 Dothideomycetes genomes: a test case for predicting lifestyles and emergence of pathogens.</title>
        <authorList>
            <person name="Haridas S."/>
            <person name="Albert R."/>
            <person name="Binder M."/>
            <person name="Bloem J."/>
            <person name="Labutti K."/>
            <person name="Salamov A."/>
            <person name="Andreopoulos B."/>
            <person name="Baker S."/>
            <person name="Barry K."/>
            <person name="Bills G."/>
            <person name="Bluhm B."/>
            <person name="Cannon C."/>
            <person name="Castanera R."/>
            <person name="Culley D."/>
            <person name="Daum C."/>
            <person name="Ezra D."/>
            <person name="Gonzalez J."/>
            <person name="Henrissat B."/>
            <person name="Kuo A."/>
            <person name="Liang C."/>
            <person name="Lipzen A."/>
            <person name="Lutzoni F."/>
            <person name="Magnuson J."/>
            <person name="Mondo S."/>
            <person name="Nolan M."/>
            <person name="Ohm R."/>
            <person name="Pangilinan J."/>
            <person name="Park H.-J."/>
            <person name="Ramirez L."/>
            <person name="Alfaro M."/>
            <person name="Sun H."/>
            <person name="Tritt A."/>
            <person name="Yoshinaga Y."/>
            <person name="Zwiers L.-H."/>
            <person name="Turgeon B."/>
            <person name="Goodwin S."/>
            <person name="Spatafora J."/>
            <person name="Crous P."/>
            <person name="Grigoriev I."/>
        </authorList>
    </citation>
    <scope>NUCLEOTIDE SEQUENCE</scope>
    <source>
        <strain evidence="12">CBS 115976</strain>
    </source>
</reference>
<feature type="signal peptide" evidence="10">
    <location>
        <begin position="1"/>
        <end position="19"/>
    </location>
</feature>
<evidence type="ECO:0000256" key="8">
    <source>
        <dbReference type="ARBA" id="ARBA00023284"/>
    </source>
</evidence>
<dbReference type="CDD" id="cd02998">
    <property type="entry name" value="PDI_a_ERp38"/>
    <property type="match status" value="2"/>
</dbReference>
<evidence type="ECO:0000313" key="13">
    <source>
        <dbReference type="Proteomes" id="UP000799302"/>
    </source>
</evidence>
<keyword evidence="6" id="KW-1015">Disulfide bond</keyword>
<dbReference type="InterPro" id="IPR017937">
    <property type="entry name" value="Thioredoxin_CS"/>
</dbReference>
<dbReference type="PRINTS" id="PR00421">
    <property type="entry name" value="THIOREDOXIN"/>
</dbReference>
<sequence>MTRIIPLIFGLAAVATAAAEAVLELTTDNFDTILAEPQPKLIEFFAPWCGHCKNLAPIYEELAQGFQYAKNKVSIAKVDADNHKELGSRYGVQGFPTLKWFDGEKVEDYNGGRDLDALSSFITEKTGLKMRSGKAPSKVEMLNDKSFNETIGNEKNVLVAFTAPWCGHCKSLAPTWEQLAIDFANEPSVVIAKVDAESPDSKKIAEEQGITGFPTLKWFAAGKTNPSPYNGGRSESDLIEFVNKEAGTFRAPGGGLNILAGTISTIDSAIQKILDAGSSTYDDVVAAAKSEKGKYAEYYVKVANKVGENSAYVEKELARLTGIIKKGKTAPEKLDDFTSRINILQKFKGTKLGGASDEKSEL</sequence>
<dbReference type="SUPFAM" id="SSF47933">
    <property type="entry name" value="ERP29 C domain-like"/>
    <property type="match status" value="1"/>
</dbReference>
<evidence type="ECO:0000256" key="3">
    <source>
        <dbReference type="ARBA" id="ARBA00012723"/>
    </source>
</evidence>
<dbReference type="GO" id="GO:0006457">
    <property type="term" value="P:protein folding"/>
    <property type="evidence" value="ECO:0007669"/>
    <property type="project" value="TreeGrafter"/>
</dbReference>
<dbReference type="EC" id="5.3.4.1" evidence="3"/>
<dbReference type="PROSITE" id="PS51352">
    <property type="entry name" value="THIOREDOXIN_2"/>
    <property type="match status" value="2"/>
</dbReference>
<gene>
    <name evidence="12" type="ORF">BT63DRAFT_368224</name>
</gene>
<comment type="similarity">
    <text evidence="2 9">Belongs to the protein disulfide isomerase family.</text>
</comment>
<dbReference type="EMBL" id="MU004231">
    <property type="protein sequence ID" value="KAF2673817.1"/>
    <property type="molecule type" value="Genomic_DNA"/>
</dbReference>
<evidence type="ECO:0000256" key="9">
    <source>
        <dbReference type="RuleBase" id="RU004208"/>
    </source>
</evidence>
<evidence type="ECO:0000313" key="12">
    <source>
        <dbReference type="EMBL" id="KAF2673817.1"/>
    </source>
</evidence>
<evidence type="ECO:0000256" key="7">
    <source>
        <dbReference type="ARBA" id="ARBA00023235"/>
    </source>
</evidence>
<dbReference type="Proteomes" id="UP000799302">
    <property type="component" value="Unassembled WGS sequence"/>
</dbReference>
<dbReference type="CDD" id="cd00238">
    <property type="entry name" value="ERp29c"/>
    <property type="match status" value="1"/>
</dbReference>
<evidence type="ECO:0000256" key="10">
    <source>
        <dbReference type="SAM" id="SignalP"/>
    </source>
</evidence>
<dbReference type="Pfam" id="PF07749">
    <property type="entry name" value="ERp29"/>
    <property type="match status" value="1"/>
</dbReference>
<comment type="catalytic activity">
    <reaction evidence="1">
        <text>Catalyzes the rearrangement of -S-S- bonds in proteins.</text>
        <dbReference type="EC" id="5.3.4.1"/>
    </reaction>
</comment>
<dbReference type="InterPro" id="IPR013766">
    <property type="entry name" value="Thioredoxin_domain"/>
</dbReference>
<keyword evidence="8" id="KW-0676">Redox-active center</keyword>
<feature type="chain" id="PRO_5025349285" description="protein disulfide-isomerase" evidence="10">
    <location>
        <begin position="20"/>
        <end position="362"/>
    </location>
</feature>
<dbReference type="GO" id="GO:0005783">
    <property type="term" value="C:endoplasmic reticulum"/>
    <property type="evidence" value="ECO:0007669"/>
    <property type="project" value="InterPro"/>
</dbReference>
<dbReference type="AlphaFoldDB" id="A0A6A6UQZ0"/>
<keyword evidence="5" id="KW-0677">Repeat</keyword>
<keyword evidence="4 10" id="KW-0732">Signal</keyword>
<evidence type="ECO:0000256" key="4">
    <source>
        <dbReference type="ARBA" id="ARBA00022729"/>
    </source>
</evidence>